<evidence type="ECO:0000313" key="2">
    <source>
        <dbReference type="Proteomes" id="UP000293398"/>
    </source>
</evidence>
<proteinExistence type="predicted"/>
<evidence type="ECO:0000313" key="1">
    <source>
        <dbReference type="EMBL" id="RZT98252.1"/>
    </source>
</evidence>
<protein>
    <submittedName>
        <fullName evidence="1">Uncharacterized protein</fullName>
    </submittedName>
</protein>
<sequence length="181" mass="20875">MYIHFRGERMNNPVDLSKKNFMLLVDASNSPLWEFIDYKKLLLSDLFAQALKYASDKADQHNDYTLLERIINNQPTVDIKLFLSGYSCERFALHARSEDRKNIRLRKNKQCRPNSALLFSQSVSEFCSNRMNILKYKNGAHASLKGLNDASTNKKNHSPKSTDLLDSWLVLPGSFESGKRR</sequence>
<dbReference type="EMBL" id="SHKO01000001">
    <property type="protein sequence ID" value="RZT98252.1"/>
    <property type="molecule type" value="Genomic_DNA"/>
</dbReference>
<dbReference type="AlphaFoldDB" id="A0A4Q7VPH3"/>
<reference evidence="1 2" key="1">
    <citation type="submission" date="2019-02" db="EMBL/GenBank/DDBJ databases">
        <title>Genomic Encyclopedia of Type Strains, Phase IV (KMG-IV): sequencing the most valuable type-strain genomes for metagenomic binning, comparative biology and taxonomic classification.</title>
        <authorList>
            <person name="Goeker M."/>
        </authorList>
    </citation>
    <scope>NUCLEOTIDE SEQUENCE [LARGE SCALE GENOMIC DNA]</scope>
    <source>
        <strain evidence="1 2">DSM 23814</strain>
    </source>
</reference>
<gene>
    <name evidence="1" type="ORF">EV681_0028</name>
</gene>
<organism evidence="1 2">
    <name type="scientific">Advenella incenata</name>
    <dbReference type="NCBI Taxonomy" id="267800"/>
    <lineage>
        <taxon>Bacteria</taxon>
        <taxon>Pseudomonadati</taxon>
        <taxon>Pseudomonadota</taxon>
        <taxon>Betaproteobacteria</taxon>
        <taxon>Burkholderiales</taxon>
        <taxon>Alcaligenaceae</taxon>
    </lineage>
</organism>
<keyword evidence="2" id="KW-1185">Reference proteome</keyword>
<name>A0A4Q7VPH3_9BURK</name>
<accession>A0A4Q7VPH3</accession>
<dbReference type="Proteomes" id="UP000293398">
    <property type="component" value="Unassembled WGS sequence"/>
</dbReference>
<comment type="caution">
    <text evidence="1">The sequence shown here is derived from an EMBL/GenBank/DDBJ whole genome shotgun (WGS) entry which is preliminary data.</text>
</comment>